<gene>
    <name evidence="2" type="ORF">IAA31_01040</name>
</gene>
<evidence type="ECO:0000256" key="1">
    <source>
        <dbReference type="SAM" id="SignalP"/>
    </source>
</evidence>
<dbReference type="GO" id="GO:0030973">
    <property type="term" value="F:molybdate ion binding"/>
    <property type="evidence" value="ECO:0007669"/>
    <property type="project" value="TreeGrafter"/>
</dbReference>
<dbReference type="Proteomes" id="UP000824150">
    <property type="component" value="Unassembled WGS sequence"/>
</dbReference>
<dbReference type="PANTHER" id="PTHR30632:SF14">
    <property type="entry name" value="TUNGSTATE_MOLYBDATE_CHROMATE-BINDING PROTEIN MODA"/>
    <property type="match status" value="1"/>
</dbReference>
<reference evidence="2" key="1">
    <citation type="journal article" date="2021" name="PeerJ">
        <title>Extensive microbial diversity within the chicken gut microbiome revealed by metagenomics and culture.</title>
        <authorList>
            <person name="Gilroy R."/>
            <person name="Ravi A."/>
            <person name="Getino M."/>
            <person name="Pursley I."/>
            <person name="Horton D.L."/>
            <person name="Alikhan N.F."/>
            <person name="Baker D."/>
            <person name="Gharbi K."/>
            <person name="Hall N."/>
            <person name="Watson M."/>
            <person name="Adriaenssens E.M."/>
            <person name="Foster-Nyarko E."/>
            <person name="Jarju S."/>
            <person name="Secka A."/>
            <person name="Antonio M."/>
            <person name="Oren A."/>
            <person name="Chaudhuri R.R."/>
            <person name="La Ragione R."/>
            <person name="Hildebrand F."/>
            <person name="Pallen M.J."/>
        </authorList>
    </citation>
    <scope>NUCLEOTIDE SEQUENCE</scope>
    <source>
        <strain evidence="2">687</strain>
    </source>
</reference>
<feature type="signal peptide" evidence="1">
    <location>
        <begin position="1"/>
        <end position="28"/>
    </location>
</feature>
<evidence type="ECO:0000313" key="2">
    <source>
        <dbReference type="EMBL" id="MBU3826068.1"/>
    </source>
</evidence>
<organism evidence="2 3">
    <name type="scientific">Candidatus Anaerobiospirillum merdipullorum</name>
    <dbReference type="NCBI Taxonomy" id="2838450"/>
    <lineage>
        <taxon>Bacteria</taxon>
        <taxon>Pseudomonadati</taxon>
        <taxon>Pseudomonadota</taxon>
        <taxon>Gammaproteobacteria</taxon>
        <taxon>Aeromonadales</taxon>
        <taxon>Succinivibrionaceae</taxon>
        <taxon>Anaerobiospirillum</taxon>
    </lineage>
</organism>
<dbReference type="PANTHER" id="PTHR30632">
    <property type="entry name" value="MOLYBDATE-BINDING PERIPLASMIC PROTEIN"/>
    <property type="match status" value="1"/>
</dbReference>
<proteinExistence type="predicted"/>
<dbReference type="GO" id="GO:0015689">
    <property type="term" value="P:molybdate ion transport"/>
    <property type="evidence" value="ECO:0007669"/>
    <property type="project" value="TreeGrafter"/>
</dbReference>
<name>A0A9E2NRG2_9GAMM</name>
<dbReference type="Pfam" id="PF13531">
    <property type="entry name" value="SBP_bac_11"/>
    <property type="match status" value="1"/>
</dbReference>
<dbReference type="Gene3D" id="3.40.190.10">
    <property type="entry name" value="Periplasmic binding protein-like II"/>
    <property type="match status" value="2"/>
</dbReference>
<keyword evidence="1" id="KW-0732">Signal</keyword>
<dbReference type="SUPFAM" id="SSF53850">
    <property type="entry name" value="Periplasmic binding protein-like II"/>
    <property type="match status" value="1"/>
</dbReference>
<evidence type="ECO:0000313" key="3">
    <source>
        <dbReference type="Proteomes" id="UP000824150"/>
    </source>
</evidence>
<accession>A0A9E2NRG2</accession>
<protein>
    <submittedName>
        <fullName evidence="2">Substrate-binding domain-containing protein</fullName>
    </submittedName>
</protein>
<dbReference type="AlphaFoldDB" id="A0A9E2NRG2"/>
<dbReference type="InterPro" id="IPR050682">
    <property type="entry name" value="ModA/WtpA"/>
</dbReference>
<dbReference type="EMBL" id="JAHLFG010000009">
    <property type="protein sequence ID" value="MBU3826068.1"/>
    <property type="molecule type" value="Genomic_DNA"/>
</dbReference>
<reference evidence="2" key="2">
    <citation type="submission" date="2021-04" db="EMBL/GenBank/DDBJ databases">
        <authorList>
            <person name="Gilroy R."/>
        </authorList>
    </citation>
    <scope>NUCLEOTIDE SEQUENCE</scope>
    <source>
        <strain evidence="2">687</strain>
    </source>
</reference>
<feature type="chain" id="PRO_5038780873" evidence="1">
    <location>
        <begin position="29"/>
        <end position="276"/>
    </location>
</feature>
<comment type="caution">
    <text evidence="2">The sequence shown here is derived from an EMBL/GenBank/DDBJ whole genome shotgun (WGS) entry which is preliminary data.</text>
</comment>
<sequence>MLKSRRLKYVTLLLLGLILSWAISPAQAFWTLFGSDDKQGSKTDDTALQICAAPQFYGPINALSHSRTLPAFTPYFAPESTLYAILANQTRRCDVLLTTSERYALLLMRSRRALPQDFKAFAKVPLVLFAHDPKLLADGNGQAVKAQRLQSLALPKGELTPAGFAAAQVVARSDFPTNYLKNRLYRAEQEYQVYAMVSSGNVQSGIVTLPLITRADGTTEGSYWLLPQDWYPELKVYALALQGKAHATAVQWIEQLQTKPEVAASFSKQGFVMLEP</sequence>